<accession>A0AA36A4L5</accession>
<proteinExistence type="predicted"/>
<name>A0AA36A4L5_LACSI</name>
<dbReference type="Proteomes" id="UP001177003">
    <property type="component" value="Chromosome 9"/>
</dbReference>
<dbReference type="PANTHER" id="PTHR33237">
    <property type="entry name" value="F2P16.13 PROTEIN-RELATED"/>
    <property type="match status" value="1"/>
</dbReference>
<dbReference type="PANTHER" id="PTHR33237:SF39">
    <property type="match status" value="1"/>
</dbReference>
<gene>
    <name evidence="1" type="ORF">LSALG_LOCUS42897</name>
</gene>
<sequence>MTQSHIAKKWSRKGKILRAIIHGKLFSVDEIDQNKVHNKGDHECIEEDEGKQSFVVGLLPSLVRVPSRGLKGLQKLGRVVSMRKDEGQEREDGRVELCKMRIIMGKRCRPLNVSGALHYDEDGVLVPEDFLSPSHY</sequence>
<evidence type="ECO:0000313" key="2">
    <source>
        <dbReference type="Proteomes" id="UP001177003"/>
    </source>
</evidence>
<keyword evidence="2" id="KW-1185">Reference proteome</keyword>
<dbReference type="AlphaFoldDB" id="A0AA36A4L5"/>
<dbReference type="EMBL" id="OX465085">
    <property type="protein sequence ID" value="CAI9304529.1"/>
    <property type="molecule type" value="Genomic_DNA"/>
</dbReference>
<reference evidence="1" key="1">
    <citation type="submission" date="2023-04" db="EMBL/GenBank/DDBJ databases">
        <authorList>
            <person name="Vijverberg K."/>
            <person name="Xiong W."/>
            <person name="Schranz E."/>
        </authorList>
    </citation>
    <scope>NUCLEOTIDE SEQUENCE</scope>
</reference>
<protein>
    <submittedName>
        <fullName evidence="1">Uncharacterized protein</fullName>
    </submittedName>
</protein>
<organism evidence="1 2">
    <name type="scientific">Lactuca saligna</name>
    <name type="common">Willowleaf lettuce</name>
    <dbReference type="NCBI Taxonomy" id="75948"/>
    <lineage>
        <taxon>Eukaryota</taxon>
        <taxon>Viridiplantae</taxon>
        <taxon>Streptophyta</taxon>
        <taxon>Embryophyta</taxon>
        <taxon>Tracheophyta</taxon>
        <taxon>Spermatophyta</taxon>
        <taxon>Magnoliopsida</taxon>
        <taxon>eudicotyledons</taxon>
        <taxon>Gunneridae</taxon>
        <taxon>Pentapetalae</taxon>
        <taxon>asterids</taxon>
        <taxon>campanulids</taxon>
        <taxon>Asterales</taxon>
        <taxon>Asteraceae</taxon>
        <taxon>Cichorioideae</taxon>
        <taxon>Cichorieae</taxon>
        <taxon>Lactucinae</taxon>
        <taxon>Lactuca</taxon>
    </lineage>
</organism>
<evidence type="ECO:0000313" key="1">
    <source>
        <dbReference type="EMBL" id="CAI9304529.1"/>
    </source>
</evidence>